<dbReference type="EMBL" id="JACCJC010000003">
    <property type="protein sequence ID" value="KAF6240547.1"/>
    <property type="molecule type" value="Genomic_DNA"/>
</dbReference>
<organism evidence="1 2">
    <name type="scientific">Letharia columbiana</name>
    <dbReference type="NCBI Taxonomy" id="112416"/>
    <lineage>
        <taxon>Eukaryota</taxon>
        <taxon>Fungi</taxon>
        <taxon>Dikarya</taxon>
        <taxon>Ascomycota</taxon>
        <taxon>Pezizomycotina</taxon>
        <taxon>Lecanoromycetes</taxon>
        <taxon>OSLEUM clade</taxon>
        <taxon>Lecanoromycetidae</taxon>
        <taxon>Lecanorales</taxon>
        <taxon>Lecanorineae</taxon>
        <taxon>Parmeliaceae</taxon>
        <taxon>Letharia</taxon>
    </lineage>
</organism>
<comment type="caution">
    <text evidence="1">The sequence shown here is derived from an EMBL/GenBank/DDBJ whole genome shotgun (WGS) entry which is preliminary data.</text>
</comment>
<protein>
    <submittedName>
        <fullName evidence="1">Uncharacterized protein</fullName>
    </submittedName>
</protein>
<name>A0A8H6L9A2_9LECA</name>
<evidence type="ECO:0000313" key="1">
    <source>
        <dbReference type="EMBL" id="KAF6240547.1"/>
    </source>
</evidence>
<gene>
    <name evidence="1" type="ORF">HO173_001215</name>
</gene>
<keyword evidence="2" id="KW-1185">Reference proteome</keyword>
<dbReference type="Proteomes" id="UP000578531">
    <property type="component" value="Unassembled WGS sequence"/>
</dbReference>
<dbReference type="AlphaFoldDB" id="A0A8H6L9A2"/>
<dbReference type="GeneID" id="59282891"/>
<evidence type="ECO:0000313" key="2">
    <source>
        <dbReference type="Proteomes" id="UP000578531"/>
    </source>
</evidence>
<accession>A0A8H6L9A2</accession>
<dbReference type="OrthoDB" id="2847781at2759"/>
<proteinExistence type="predicted"/>
<reference evidence="1 2" key="1">
    <citation type="journal article" date="2020" name="Genomics">
        <title>Complete, high-quality genomes from long-read metagenomic sequencing of two wolf lichen thalli reveals enigmatic genome architecture.</title>
        <authorList>
            <person name="McKenzie S.K."/>
            <person name="Walston R.F."/>
            <person name="Allen J.L."/>
        </authorList>
    </citation>
    <scope>NUCLEOTIDE SEQUENCE [LARGE SCALE GENOMIC DNA]</scope>
    <source>
        <strain evidence="1">WasteWater2</strain>
    </source>
</reference>
<sequence>MFEHNVGGIRWQSAASYLANGRLRSVSSAGTIGGESPSNLPPAGSCEADGSTLVFPVLRRDQDDELVSFLQSGQGEAEWFVWLVVLSDIGRRSFSGWVRGSIEDVPDLDVEFEPNGVLWQSVFWCLTAIALNTMAQPSGMILRLFPSKYGFVLRSSPIIRVLDALRMVFRVIFDSISVNVMELRFRGMGDRAEEGSLTSLQRNTPFRLVSFAFGAVPQMI</sequence>
<dbReference type="RefSeq" id="XP_037169806.1">
    <property type="nucleotide sequence ID" value="XM_037303159.1"/>
</dbReference>